<sequence length="258" mass="27405">MKKLITTALLTTLCTISAAALATPIAMTGAFASSDLANNNYSAVFSGKSFLPTDYTVNSLAYSFSFRDDGADTFMTSAPVSTGSSMTGWRPHTAVSFARYLTNYATVNRTGQQESAALSIGDVVLGTGSTALTESSKTTSSPLHAKYEGKGCFYNHCYGFYTKSWTDTTTITRDYTGAFTISGIISNQSIIDELLRSDQLTLNLKVAGDLILTNSQLLLDYTEVVASAEVPEPSSILLALAGLAGLGAVRRRSKRATV</sequence>
<protein>
    <recommendedName>
        <fullName evidence="2">Ice-binding protein C-terminal domain-containing protein</fullName>
    </recommendedName>
</protein>
<evidence type="ECO:0000259" key="2">
    <source>
        <dbReference type="Pfam" id="PF07589"/>
    </source>
</evidence>
<dbReference type="InterPro" id="IPR013424">
    <property type="entry name" value="Ice-binding_C"/>
</dbReference>
<keyword evidence="4" id="KW-1185">Reference proteome</keyword>
<dbReference type="RefSeq" id="WP_183556690.1">
    <property type="nucleotide sequence ID" value="NZ_JACHBX010000005.1"/>
</dbReference>
<evidence type="ECO:0000256" key="1">
    <source>
        <dbReference type="SAM" id="SignalP"/>
    </source>
</evidence>
<comment type="caution">
    <text evidence="3">The sequence shown here is derived from an EMBL/GenBank/DDBJ whole genome shotgun (WGS) entry which is preliminary data.</text>
</comment>
<organism evidence="3 4">
    <name type="scientific">Massilia aurea</name>
    <dbReference type="NCBI Taxonomy" id="373040"/>
    <lineage>
        <taxon>Bacteria</taxon>
        <taxon>Pseudomonadati</taxon>
        <taxon>Pseudomonadota</taxon>
        <taxon>Betaproteobacteria</taxon>
        <taxon>Burkholderiales</taxon>
        <taxon>Oxalobacteraceae</taxon>
        <taxon>Telluria group</taxon>
        <taxon>Massilia</taxon>
    </lineage>
</organism>
<reference evidence="3 4" key="1">
    <citation type="submission" date="2020-08" db="EMBL/GenBank/DDBJ databases">
        <title>The Agave Microbiome: Exploring the role of microbial communities in plant adaptations to desert environments.</title>
        <authorList>
            <person name="Partida-Martinez L.P."/>
        </authorList>
    </citation>
    <scope>NUCLEOTIDE SEQUENCE [LARGE SCALE GENOMIC DNA]</scope>
    <source>
        <strain evidence="3 4">AT3.2</strain>
    </source>
</reference>
<proteinExistence type="predicted"/>
<gene>
    <name evidence="3" type="ORF">HD842_004079</name>
</gene>
<dbReference type="EMBL" id="JACHBX010000005">
    <property type="protein sequence ID" value="MBB6135902.1"/>
    <property type="molecule type" value="Genomic_DNA"/>
</dbReference>
<dbReference type="Proteomes" id="UP000540787">
    <property type="component" value="Unassembled WGS sequence"/>
</dbReference>
<feature type="domain" description="Ice-binding protein C-terminal" evidence="2">
    <location>
        <begin position="230"/>
        <end position="252"/>
    </location>
</feature>
<dbReference type="NCBIfam" id="TIGR02595">
    <property type="entry name" value="PEP_CTERM"/>
    <property type="match status" value="1"/>
</dbReference>
<accession>A0A7W9X3L5</accession>
<dbReference type="AlphaFoldDB" id="A0A7W9X3L5"/>
<evidence type="ECO:0000313" key="4">
    <source>
        <dbReference type="Proteomes" id="UP000540787"/>
    </source>
</evidence>
<feature type="signal peptide" evidence="1">
    <location>
        <begin position="1"/>
        <end position="22"/>
    </location>
</feature>
<dbReference type="Pfam" id="PF07589">
    <property type="entry name" value="PEP-CTERM"/>
    <property type="match status" value="1"/>
</dbReference>
<name>A0A7W9X3L5_9BURK</name>
<keyword evidence="1" id="KW-0732">Signal</keyword>
<feature type="chain" id="PRO_5031280433" description="Ice-binding protein C-terminal domain-containing protein" evidence="1">
    <location>
        <begin position="23"/>
        <end position="258"/>
    </location>
</feature>
<evidence type="ECO:0000313" key="3">
    <source>
        <dbReference type="EMBL" id="MBB6135902.1"/>
    </source>
</evidence>